<evidence type="ECO:0000313" key="12">
    <source>
        <dbReference type="EMBL" id="RDB24290.1"/>
    </source>
</evidence>
<gene>
    <name evidence="12" type="ORF">Hypma_008798</name>
</gene>
<evidence type="ECO:0000256" key="6">
    <source>
        <dbReference type="ARBA" id="ARBA00023002"/>
    </source>
</evidence>
<dbReference type="PROSITE" id="PS00624">
    <property type="entry name" value="GMC_OXRED_2"/>
    <property type="match status" value="1"/>
</dbReference>
<dbReference type="InterPro" id="IPR012132">
    <property type="entry name" value="GMC_OxRdtase"/>
</dbReference>
<dbReference type="SUPFAM" id="SSF54373">
    <property type="entry name" value="FAD-linked reductases, C-terminal domain"/>
    <property type="match status" value="1"/>
</dbReference>
<comment type="similarity">
    <text evidence="2 9">Belongs to the GMC oxidoreductase family.</text>
</comment>
<dbReference type="EMBL" id="LUEZ02000045">
    <property type="protein sequence ID" value="RDB24290.1"/>
    <property type="molecule type" value="Genomic_DNA"/>
</dbReference>
<keyword evidence="6" id="KW-0560">Oxidoreductase</keyword>
<evidence type="ECO:0000256" key="3">
    <source>
        <dbReference type="ARBA" id="ARBA00022630"/>
    </source>
</evidence>
<dbReference type="GO" id="GO:0016614">
    <property type="term" value="F:oxidoreductase activity, acting on CH-OH group of donors"/>
    <property type="evidence" value="ECO:0007669"/>
    <property type="project" value="InterPro"/>
</dbReference>
<evidence type="ECO:0000256" key="4">
    <source>
        <dbReference type="ARBA" id="ARBA00022729"/>
    </source>
</evidence>
<reference evidence="12" key="1">
    <citation type="submission" date="2018-04" db="EMBL/GenBank/DDBJ databases">
        <title>Whole genome sequencing of Hypsizygus marmoreus.</title>
        <authorList>
            <person name="Choi I.-G."/>
            <person name="Min B."/>
            <person name="Kim J.-G."/>
            <person name="Kim S."/>
            <person name="Oh Y.-L."/>
            <person name="Kong W.-S."/>
            <person name="Park H."/>
            <person name="Jeong J."/>
            <person name="Song E.-S."/>
        </authorList>
    </citation>
    <scope>NUCLEOTIDE SEQUENCE [LARGE SCALE GENOMIC DNA]</scope>
    <source>
        <strain evidence="12">51987-8</strain>
    </source>
</reference>
<keyword evidence="7" id="KW-0325">Glycoprotein</keyword>
<keyword evidence="5 8" id="KW-0274">FAD</keyword>
<feature type="domain" description="Glucose-methanol-choline oxidoreductase N-terminal" evidence="10">
    <location>
        <begin position="120"/>
        <end position="143"/>
    </location>
</feature>
<evidence type="ECO:0000256" key="9">
    <source>
        <dbReference type="RuleBase" id="RU003968"/>
    </source>
</evidence>
<comment type="caution">
    <text evidence="12">The sequence shown here is derived from an EMBL/GenBank/DDBJ whole genome shotgun (WGS) entry which is preliminary data.</text>
</comment>
<dbReference type="Gene3D" id="3.50.50.60">
    <property type="entry name" value="FAD/NAD(P)-binding domain"/>
    <property type="match status" value="1"/>
</dbReference>
<keyword evidence="4" id="KW-0732">Signal</keyword>
<evidence type="ECO:0000259" key="10">
    <source>
        <dbReference type="PROSITE" id="PS00623"/>
    </source>
</evidence>
<dbReference type="Pfam" id="PF05199">
    <property type="entry name" value="GMC_oxred_C"/>
    <property type="match status" value="1"/>
</dbReference>
<dbReference type="PANTHER" id="PTHR11552">
    <property type="entry name" value="GLUCOSE-METHANOL-CHOLINE GMC OXIDOREDUCTASE"/>
    <property type="match status" value="1"/>
</dbReference>
<comment type="cofactor">
    <cofactor evidence="1 8">
        <name>FAD</name>
        <dbReference type="ChEBI" id="CHEBI:57692"/>
    </cofactor>
</comment>
<organism evidence="12 13">
    <name type="scientific">Hypsizygus marmoreus</name>
    <name type="common">White beech mushroom</name>
    <name type="synonym">Agaricus marmoreus</name>
    <dbReference type="NCBI Taxonomy" id="39966"/>
    <lineage>
        <taxon>Eukaryota</taxon>
        <taxon>Fungi</taxon>
        <taxon>Dikarya</taxon>
        <taxon>Basidiomycota</taxon>
        <taxon>Agaricomycotina</taxon>
        <taxon>Agaricomycetes</taxon>
        <taxon>Agaricomycetidae</taxon>
        <taxon>Agaricales</taxon>
        <taxon>Tricholomatineae</taxon>
        <taxon>Lyophyllaceae</taxon>
        <taxon>Hypsizygus</taxon>
    </lineage>
</organism>
<dbReference type="STRING" id="39966.A0A369JST7"/>
<dbReference type="InParanoid" id="A0A369JST7"/>
<protein>
    <recommendedName>
        <fullName evidence="10 11">Glucose-methanol-choline oxidoreductase N-terminal domain-containing protein</fullName>
    </recommendedName>
</protein>
<dbReference type="PROSITE" id="PS00623">
    <property type="entry name" value="GMC_OXRED_1"/>
    <property type="match status" value="1"/>
</dbReference>
<keyword evidence="13" id="KW-1185">Reference proteome</keyword>
<dbReference type="InterPro" id="IPR007867">
    <property type="entry name" value="GMC_OxRtase_C"/>
</dbReference>
<sequence>MLLRNLVPVLAIWIDFASNAKALAAYGLTKDARLFSQQSFDIIIVGGGTAGITLAARLAKSTSLNIGVLEAGEFVPPGQNSLVDTPAFAGQSFTDPNLSWGFTTSPQTHLDNRVLLYPRGKMLGGSSGLNAMAWVRPRQEELDIWSRLGIQGGWNWQGLLPYMMKAENVSMGNSSAFPGSHYPSGFDSTVLGRKGPVQVSYDNTFSGVQTPFVESFIRVGATLNENPENGNNIGVFNSQHSVDVATGNRSYAATGYFVPNQGQTNLLVLTGSRVARINFAQAITPLLANGVEFIVAGTTYSVKATREVVLAAGTVQTPQILELSGIGNKNLLARLNISTFLDIPTVGENLQEHNSVPSTFLLKEPAPITLDALSNNATFAFEQLQQYLLNHTGLFTTLPTYSYHPLQTFFSSASVAALVIEILAELATKTLSPFQKLQAEIQIEWLLKGKVGQIELAPFAGGIPGLPTPVIPGRSYISLVAFGQHLFSRGSVHIKSASPLDAPIIDPNFCDFTFDRKILSLGIDLAKRVAATKPLADLIETVANPANITSEEDLNRYIIGNIAPEYNAIGTAALAPKAMGGVVGDDLLVYGTSNLRIVDASIIPMHLATHIQSLVYAIAEKAADIIIAEHDL</sequence>
<dbReference type="PIRSF" id="PIRSF000137">
    <property type="entry name" value="Alcohol_oxidase"/>
    <property type="match status" value="1"/>
</dbReference>
<dbReference type="PANTHER" id="PTHR11552:SF201">
    <property type="entry name" value="GLUCOSE-METHANOL-CHOLINE OXIDOREDUCTASE N-TERMINAL DOMAIN-CONTAINING PROTEIN"/>
    <property type="match status" value="1"/>
</dbReference>
<feature type="domain" description="Glucose-methanol-choline oxidoreductase N-terminal" evidence="11">
    <location>
        <begin position="313"/>
        <end position="327"/>
    </location>
</feature>
<dbReference type="InterPro" id="IPR036188">
    <property type="entry name" value="FAD/NAD-bd_sf"/>
</dbReference>
<name>A0A369JST7_HYPMA</name>
<dbReference type="GO" id="GO:0050660">
    <property type="term" value="F:flavin adenine dinucleotide binding"/>
    <property type="evidence" value="ECO:0007669"/>
    <property type="project" value="InterPro"/>
</dbReference>
<evidence type="ECO:0000259" key="11">
    <source>
        <dbReference type="PROSITE" id="PS00624"/>
    </source>
</evidence>
<dbReference type="SUPFAM" id="SSF51905">
    <property type="entry name" value="FAD/NAD(P)-binding domain"/>
    <property type="match status" value="1"/>
</dbReference>
<dbReference type="InterPro" id="IPR000172">
    <property type="entry name" value="GMC_OxRdtase_N"/>
</dbReference>
<evidence type="ECO:0000256" key="7">
    <source>
        <dbReference type="ARBA" id="ARBA00023180"/>
    </source>
</evidence>
<accession>A0A369JST7</accession>
<dbReference type="Proteomes" id="UP000076154">
    <property type="component" value="Unassembled WGS sequence"/>
</dbReference>
<evidence type="ECO:0000256" key="1">
    <source>
        <dbReference type="ARBA" id="ARBA00001974"/>
    </source>
</evidence>
<evidence type="ECO:0000256" key="8">
    <source>
        <dbReference type="PIRSR" id="PIRSR000137-2"/>
    </source>
</evidence>
<evidence type="ECO:0000313" key="13">
    <source>
        <dbReference type="Proteomes" id="UP000076154"/>
    </source>
</evidence>
<feature type="binding site" evidence="8">
    <location>
        <position position="274"/>
    </location>
    <ligand>
        <name>FAD</name>
        <dbReference type="ChEBI" id="CHEBI:57692"/>
    </ligand>
</feature>
<proteinExistence type="inferred from homology"/>
<keyword evidence="3 9" id="KW-0285">Flavoprotein</keyword>
<evidence type="ECO:0000256" key="5">
    <source>
        <dbReference type="ARBA" id="ARBA00022827"/>
    </source>
</evidence>
<evidence type="ECO:0000256" key="2">
    <source>
        <dbReference type="ARBA" id="ARBA00010790"/>
    </source>
</evidence>
<dbReference type="Pfam" id="PF00732">
    <property type="entry name" value="GMC_oxred_N"/>
    <property type="match status" value="1"/>
</dbReference>
<dbReference type="AlphaFoldDB" id="A0A369JST7"/>
<dbReference type="Gene3D" id="3.30.560.10">
    <property type="entry name" value="Glucose Oxidase, domain 3"/>
    <property type="match status" value="1"/>
</dbReference>
<dbReference type="OrthoDB" id="269227at2759"/>